<dbReference type="Gene3D" id="1.10.10.10">
    <property type="entry name" value="Winged helix-like DNA-binding domain superfamily/Winged helix DNA-binding domain"/>
    <property type="match status" value="1"/>
</dbReference>
<dbReference type="GO" id="GO:0016987">
    <property type="term" value="F:sigma factor activity"/>
    <property type="evidence" value="ECO:0007669"/>
    <property type="project" value="UniProtKB-KW"/>
</dbReference>
<dbReference type="PANTHER" id="PTHR43133:SF46">
    <property type="entry name" value="RNA POLYMERASE SIGMA-70 FACTOR ECF SUBFAMILY"/>
    <property type="match status" value="1"/>
</dbReference>
<evidence type="ECO:0000256" key="4">
    <source>
        <dbReference type="ARBA" id="ARBA00023163"/>
    </source>
</evidence>
<dbReference type="NCBIfam" id="TIGR02985">
    <property type="entry name" value="Sig70_bacteroi1"/>
    <property type="match status" value="1"/>
</dbReference>
<keyword evidence="4" id="KW-0804">Transcription</keyword>
<name>A0A1H4UQE8_9FLAO</name>
<feature type="domain" description="RNA polymerase sigma-70 region 2" evidence="5">
    <location>
        <begin position="33"/>
        <end position="89"/>
    </location>
</feature>
<sequence>MKTSDSNYLFTLTRKDNELAFNQLYDLLWKSLYLFSLKFLKNETEAKDVVQDVFCNLWTKRKELEIKNINSYLFSATKYKCLEYIRKNKDYTELLSRVNQVNLENNTERDLDFKETKFKIEKGIDTLPKKTRQIFTMSRYDDLSNKEIAHKLNISIKTVEYHITQSIKQLTPVIAS</sequence>
<dbReference type="GO" id="GO:0006352">
    <property type="term" value="P:DNA-templated transcription initiation"/>
    <property type="evidence" value="ECO:0007669"/>
    <property type="project" value="InterPro"/>
</dbReference>
<dbReference type="EMBL" id="FNTB01000001">
    <property type="protein sequence ID" value="SEC70648.1"/>
    <property type="molecule type" value="Genomic_DNA"/>
</dbReference>
<dbReference type="GO" id="GO:0003677">
    <property type="term" value="F:DNA binding"/>
    <property type="evidence" value="ECO:0007669"/>
    <property type="project" value="InterPro"/>
</dbReference>
<keyword evidence="3" id="KW-0731">Sigma factor</keyword>
<dbReference type="InterPro" id="IPR014327">
    <property type="entry name" value="RNA_pol_sigma70_bacteroid"/>
</dbReference>
<protein>
    <submittedName>
        <fullName evidence="7">RNA polymerase sigma-70 factor, ECF subfamily</fullName>
    </submittedName>
</protein>
<keyword evidence="2" id="KW-0805">Transcription regulation</keyword>
<dbReference type="PANTHER" id="PTHR43133">
    <property type="entry name" value="RNA POLYMERASE ECF-TYPE SIGMA FACTO"/>
    <property type="match status" value="1"/>
</dbReference>
<dbReference type="SUPFAM" id="SSF88659">
    <property type="entry name" value="Sigma3 and sigma4 domains of RNA polymerase sigma factors"/>
    <property type="match status" value="1"/>
</dbReference>
<dbReference type="Pfam" id="PF08281">
    <property type="entry name" value="Sigma70_r4_2"/>
    <property type="match status" value="1"/>
</dbReference>
<evidence type="ECO:0000259" key="5">
    <source>
        <dbReference type="Pfam" id="PF04542"/>
    </source>
</evidence>
<comment type="similarity">
    <text evidence="1">Belongs to the sigma-70 factor family. ECF subfamily.</text>
</comment>
<dbReference type="AlphaFoldDB" id="A0A1H4UQE8"/>
<evidence type="ECO:0000313" key="7">
    <source>
        <dbReference type="EMBL" id="SEC70648.1"/>
    </source>
</evidence>
<dbReference type="CDD" id="cd06171">
    <property type="entry name" value="Sigma70_r4"/>
    <property type="match status" value="1"/>
</dbReference>
<dbReference type="Gene3D" id="1.10.1740.10">
    <property type="match status" value="1"/>
</dbReference>
<dbReference type="Proteomes" id="UP000183038">
    <property type="component" value="Unassembled WGS sequence"/>
</dbReference>
<evidence type="ECO:0000259" key="6">
    <source>
        <dbReference type="Pfam" id="PF08281"/>
    </source>
</evidence>
<dbReference type="InterPro" id="IPR036388">
    <property type="entry name" value="WH-like_DNA-bd_sf"/>
</dbReference>
<dbReference type="InterPro" id="IPR013325">
    <property type="entry name" value="RNA_pol_sigma_r2"/>
</dbReference>
<dbReference type="Pfam" id="PF04542">
    <property type="entry name" value="Sigma70_r2"/>
    <property type="match status" value="1"/>
</dbReference>
<dbReference type="RefSeq" id="WP_074674528.1">
    <property type="nucleotide sequence ID" value="NZ_FNTB01000001.1"/>
</dbReference>
<dbReference type="InterPro" id="IPR007627">
    <property type="entry name" value="RNA_pol_sigma70_r2"/>
</dbReference>
<evidence type="ECO:0000256" key="2">
    <source>
        <dbReference type="ARBA" id="ARBA00023015"/>
    </source>
</evidence>
<dbReference type="InterPro" id="IPR013324">
    <property type="entry name" value="RNA_pol_sigma_r3/r4-like"/>
</dbReference>
<accession>A0A1H4UQE8</accession>
<evidence type="ECO:0000313" key="8">
    <source>
        <dbReference type="Proteomes" id="UP000183038"/>
    </source>
</evidence>
<proteinExistence type="inferred from homology"/>
<dbReference type="InterPro" id="IPR014284">
    <property type="entry name" value="RNA_pol_sigma-70_dom"/>
</dbReference>
<evidence type="ECO:0000256" key="3">
    <source>
        <dbReference type="ARBA" id="ARBA00023082"/>
    </source>
</evidence>
<organism evidence="7 8">
    <name type="scientific">Maribacter dokdonensis</name>
    <dbReference type="NCBI Taxonomy" id="320912"/>
    <lineage>
        <taxon>Bacteria</taxon>
        <taxon>Pseudomonadati</taxon>
        <taxon>Bacteroidota</taxon>
        <taxon>Flavobacteriia</taxon>
        <taxon>Flavobacteriales</taxon>
        <taxon>Flavobacteriaceae</taxon>
        <taxon>Maribacter</taxon>
    </lineage>
</organism>
<dbReference type="InterPro" id="IPR039425">
    <property type="entry name" value="RNA_pol_sigma-70-like"/>
</dbReference>
<dbReference type="NCBIfam" id="TIGR02937">
    <property type="entry name" value="sigma70-ECF"/>
    <property type="match status" value="1"/>
</dbReference>
<reference evidence="7 8" key="1">
    <citation type="submission" date="2016-10" db="EMBL/GenBank/DDBJ databases">
        <authorList>
            <person name="de Groot N.N."/>
        </authorList>
    </citation>
    <scope>NUCLEOTIDE SEQUENCE [LARGE SCALE GENOMIC DNA]</scope>
    <source>
        <strain evidence="7 8">MAR_2009_71</strain>
    </source>
</reference>
<feature type="domain" description="RNA polymerase sigma factor 70 region 4 type 2" evidence="6">
    <location>
        <begin position="119"/>
        <end position="170"/>
    </location>
</feature>
<evidence type="ECO:0000256" key="1">
    <source>
        <dbReference type="ARBA" id="ARBA00010641"/>
    </source>
</evidence>
<dbReference type="InterPro" id="IPR013249">
    <property type="entry name" value="RNA_pol_sigma70_r4_t2"/>
</dbReference>
<gene>
    <name evidence="7" type="ORF">SAMN05192540_3860</name>
</gene>
<dbReference type="SUPFAM" id="SSF88946">
    <property type="entry name" value="Sigma2 domain of RNA polymerase sigma factors"/>
    <property type="match status" value="1"/>
</dbReference>
<dbReference type="OrthoDB" id="665981at2"/>